<evidence type="ECO:0000256" key="1">
    <source>
        <dbReference type="SAM" id="MobiDB-lite"/>
    </source>
</evidence>
<name>A0A1G7TE64_9ACTN</name>
<keyword evidence="4" id="KW-1185">Reference proteome</keyword>
<organism evidence="3 4">
    <name type="scientific">Sinosporangium album</name>
    <dbReference type="NCBI Taxonomy" id="504805"/>
    <lineage>
        <taxon>Bacteria</taxon>
        <taxon>Bacillati</taxon>
        <taxon>Actinomycetota</taxon>
        <taxon>Actinomycetes</taxon>
        <taxon>Streptosporangiales</taxon>
        <taxon>Streptosporangiaceae</taxon>
        <taxon>Sinosporangium</taxon>
    </lineage>
</organism>
<dbReference type="SUPFAM" id="SSF48452">
    <property type="entry name" value="TPR-like"/>
    <property type="match status" value="1"/>
</dbReference>
<evidence type="ECO:0000313" key="3">
    <source>
        <dbReference type="EMBL" id="SDG33593.1"/>
    </source>
</evidence>
<dbReference type="Gene3D" id="1.25.40.10">
    <property type="entry name" value="Tetratricopeptide repeat domain"/>
    <property type="match status" value="1"/>
</dbReference>
<dbReference type="Pfam" id="PF12770">
    <property type="entry name" value="CHAT"/>
    <property type="match status" value="1"/>
</dbReference>
<dbReference type="STRING" id="504805.SAMN05421505_103239"/>
<gene>
    <name evidence="3" type="ORF">SAMN05421505_103239</name>
</gene>
<evidence type="ECO:0000313" key="4">
    <source>
        <dbReference type="Proteomes" id="UP000198923"/>
    </source>
</evidence>
<accession>A0A1G7TE64</accession>
<dbReference type="Proteomes" id="UP000198923">
    <property type="component" value="Unassembled WGS sequence"/>
</dbReference>
<sequence length="858" mass="88242">MIADGHPLPGDGTEPHMGAVRPEARSGSRPPKPPESAGGCPHEGLMRVAEGLVPMAGVRPEVGWERGWEVLREGERRGCRRVQVVARRAVALATRELGDLAGADEHLCRAVELATSAGGGTGHGGPCAADLDRRAAQARLSLVAIRAERGLPEEALGIAEAAMPYLTQRERGKLGSNLAVALVRLGRCGDAVAACDGALETLSRAVADEVVFVAGALLNRGLALAMLHRYQEAERDIAHCARVAERAGLGHLVRLAQANLPFLAVSRGRIAAAFRACQVAERVLAGFPERLAAMRADVASALLDSGLPFEARMLLEQAVPSLASCGAGVALTDARLLLARAELLTGDPGRAEATASAVREEFAGQGRGRHVPLAEEIRLRARLAVAAPDPSLCREVSACADELAVHGWPAEGAELALVAAGLAAALGDRAAAEARLPPGGGDTHGVAMRAVLRGDVPGACAVLKEGVAEQRARVRDAAHPAEAARARAQAVRLAGYGLELALESGRPGEVLSWATASRVPEERPLAVDRLREVLGDAALVAFVRHGGVLAAVTVTPRRVALHRLGSAGVVAELAVRLRYAMRRAARRDGVAGREPERAAAAVQRRLLRPMAAELSGRELVVVPAGTLHTLPWAALPSLREVPVSVCAGVTEEWARGWARTGAGLRAGPRVAVVAGPGLAHARAEADAVVACHPGAVEVPPSKASVVAALAGADVVHVAAHGRFCPRAPLLSGVELADGSLSACELPAAAAARLVVLSACDAGMARSPEGGLRLGLVGALLAGGAACVVAGLLPVRDDESLALMAVFHEVLGRGRAPARALADAGAKAGLYSFACFGNGLQPVSTGLSGSVIQCDQDPM</sequence>
<dbReference type="AlphaFoldDB" id="A0A1G7TE64"/>
<dbReference type="EMBL" id="FNCN01000003">
    <property type="protein sequence ID" value="SDG33593.1"/>
    <property type="molecule type" value="Genomic_DNA"/>
</dbReference>
<evidence type="ECO:0000259" key="2">
    <source>
        <dbReference type="Pfam" id="PF12770"/>
    </source>
</evidence>
<dbReference type="InterPro" id="IPR024983">
    <property type="entry name" value="CHAT_dom"/>
</dbReference>
<reference evidence="3 4" key="1">
    <citation type="submission" date="2016-10" db="EMBL/GenBank/DDBJ databases">
        <authorList>
            <person name="de Groot N.N."/>
        </authorList>
    </citation>
    <scope>NUCLEOTIDE SEQUENCE [LARGE SCALE GENOMIC DNA]</scope>
    <source>
        <strain evidence="3 4">CPCC 201354</strain>
    </source>
</reference>
<feature type="domain" description="CHAT" evidence="2">
    <location>
        <begin position="597"/>
        <end position="823"/>
    </location>
</feature>
<feature type="region of interest" description="Disordered" evidence="1">
    <location>
        <begin position="1"/>
        <end position="43"/>
    </location>
</feature>
<dbReference type="InterPro" id="IPR011990">
    <property type="entry name" value="TPR-like_helical_dom_sf"/>
</dbReference>
<protein>
    <submittedName>
        <fullName evidence="3">CHAT domain-containing protein</fullName>
    </submittedName>
</protein>
<proteinExistence type="predicted"/>